<feature type="chain" id="PRO_5043314083" description="F5/8 type C domain-containing protein" evidence="1">
    <location>
        <begin position="21"/>
        <end position="844"/>
    </location>
</feature>
<dbReference type="SUPFAM" id="SSF49785">
    <property type="entry name" value="Galactose-binding domain-like"/>
    <property type="match status" value="1"/>
</dbReference>
<dbReference type="InterPro" id="IPR008928">
    <property type="entry name" value="6-hairpin_glycosidase_sf"/>
</dbReference>
<name>A0AAU9CDZ7_9BACT</name>
<dbReference type="PANTHER" id="PTHR43465:SF2">
    <property type="entry name" value="DUF1680 DOMAIN PROTEIN (AFU_ORTHOLOGUE AFUA_1G08910)"/>
    <property type="match status" value="1"/>
</dbReference>
<dbReference type="PROSITE" id="PS50022">
    <property type="entry name" value="FA58C_3"/>
    <property type="match status" value="1"/>
</dbReference>
<dbReference type="KEGG" id="fax:FUAX_04550"/>
<dbReference type="RefSeq" id="WP_338393312.1">
    <property type="nucleotide sequence ID" value="NZ_AP025314.1"/>
</dbReference>
<dbReference type="Pfam" id="PF20736">
    <property type="entry name" value="Glyco_hydro127M"/>
    <property type="match status" value="1"/>
</dbReference>
<dbReference type="EMBL" id="AP025314">
    <property type="protein sequence ID" value="BDD08023.1"/>
    <property type="molecule type" value="Genomic_DNA"/>
</dbReference>
<dbReference type="InterPro" id="IPR049174">
    <property type="entry name" value="Beta-AFase-like"/>
</dbReference>
<dbReference type="Pfam" id="PF00754">
    <property type="entry name" value="F5_F8_type_C"/>
    <property type="match status" value="1"/>
</dbReference>
<dbReference type="Proteomes" id="UP001348817">
    <property type="component" value="Chromosome"/>
</dbReference>
<dbReference type="SUPFAM" id="SSF48208">
    <property type="entry name" value="Six-hairpin glycosidases"/>
    <property type="match status" value="1"/>
</dbReference>
<dbReference type="Pfam" id="PF20737">
    <property type="entry name" value="Glyco_hydro127C"/>
    <property type="match status" value="1"/>
</dbReference>
<evidence type="ECO:0000313" key="3">
    <source>
        <dbReference type="EMBL" id="BDD08023.1"/>
    </source>
</evidence>
<organism evidence="3 4">
    <name type="scientific">Fulvitalea axinellae</name>
    <dbReference type="NCBI Taxonomy" id="1182444"/>
    <lineage>
        <taxon>Bacteria</taxon>
        <taxon>Pseudomonadati</taxon>
        <taxon>Bacteroidota</taxon>
        <taxon>Cytophagia</taxon>
        <taxon>Cytophagales</taxon>
        <taxon>Persicobacteraceae</taxon>
        <taxon>Fulvitalea</taxon>
    </lineage>
</organism>
<feature type="domain" description="F5/8 type C" evidence="2">
    <location>
        <begin position="693"/>
        <end position="840"/>
    </location>
</feature>
<dbReference type="Gene3D" id="2.60.120.260">
    <property type="entry name" value="Galactose-binding domain-like"/>
    <property type="match status" value="1"/>
</dbReference>
<reference evidence="3 4" key="1">
    <citation type="submission" date="2021-12" db="EMBL/GenBank/DDBJ databases">
        <title>Genome sequencing of bacteria with rrn-lacking chromosome and rrn-plasmid.</title>
        <authorList>
            <person name="Anda M."/>
            <person name="Iwasaki W."/>
        </authorList>
    </citation>
    <scope>NUCLEOTIDE SEQUENCE [LARGE SCALE GENOMIC DNA]</scope>
    <source>
        <strain evidence="3 4">DSM 100852</strain>
    </source>
</reference>
<dbReference type="Pfam" id="PF07944">
    <property type="entry name" value="Beta-AFase-like_GH127_cat"/>
    <property type="match status" value="1"/>
</dbReference>
<evidence type="ECO:0000256" key="1">
    <source>
        <dbReference type="SAM" id="SignalP"/>
    </source>
</evidence>
<protein>
    <recommendedName>
        <fullName evidence="2">F5/8 type C domain-containing protein</fullName>
    </recommendedName>
</protein>
<proteinExistence type="predicted"/>
<keyword evidence="4" id="KW-1185">Reference proteome</keyword>
<keyword evidence="1" id="KW-0732">Signal</keyword>
<dbReference type="InterPro" id="IPR012878">
    <property type="entry name" value="Beta-AFase-like_GH127_cat"/>
</dbReference>
<feature type="signal peptide" evidence="1">
    <location>
        <begin position="1"/>
        <end position="20"/>
    </location>
</feature>
<sequence length="844" mass="94948">MKKTFLTLWALVAFAGAVSAQTKSGKELPKDYPIVPVPFNEVRLQDDFWLPRLKTQAKTLVPFALGKTEKAVENLRRAGDYLHGVKGEMPFPHRFISSDLYKVMEGAAYILMVEEDPALEERLDKIIDVIGRAQKEDGYLYVAHATGVSKHYRDKWGGGGMGDKPYSFVLHSHELYNIGHMYEAAVAYYQATGKRKFLDIAEKSAQHVNRVFFEGEKGYNGGKPVNQAPGHQEIELGLVKLYRATGNKLYLEMSRKFLDVRGITYKPDGERVMSGSYAQQHAPVADQSEAVGHAVRAAYMYAAMADNMALHEDDAFMGALDRIWHDIADTRMHITGGLGAVHGIEGFGPQYVLPNKSAYNETCAAVANVFFNFRMFLLTKDAKYMDVAEVSLYNNALAGVNMDGNRFFYVNPLEATGDKHFNQGSAGRSPWFGTACCPSNIARLMPQVSGYMYSHTDDEIYVSLYAANETTVELKKTAVKLRQETRYPFGGQVNITVTPETKSKKKRTFAMKFRLPTWARGERFVPGELYSYVNDGAGEWSLKVNGKKVESGIENGFVTVRRAWKAGDKVTFELPMEARYTKAIEKVEADRDRLAVTRGPLVYCAEGADNEKAVQAYAFGKRPDKGAKKSETINEGPLRNVERITVPARQISADGVTASELNMVPYYAWNNRGKGSMIVWVPNKDEVAMRFVGKNPEKGIKTIKASYTHSHDAVYAAIDGKIGEKSSDESISRWTSWNKKGQKQWLELELEKSREIRSVGVFWFDDAKGVRLPAEWSVEYRVNGEWKPFKLYVTDAYNLFKDQYNIVHPANRLKCDAIRINMTPRKDSAVGVLEVDIDYEEKEL</sequence>
<dbReference type="GO" id="GO:0005975">
    <property type="term" value="P:carbohydrate metabolic process"/>
    <property type="evidence" value="ECO:0007669"/>
    <property type="project" value="InterPro"/>
</dbReference>
<dbReference type="InterPro" id="IPR049046">
    <property type="entry name" value="Beta-AFase-like_GH127_middle"/>
</dbReference>
<dbReference type="InterPro" id="IPR008979">
    <property type="entry name" value="Galactose-bd-like_sf"/>
</dbReference>
<evidence type="ECO:0000313" key="4">
    <source>
        <dbReference type="Proteomes" id="UP001348817"/>
    </source>
</evidence>
<dbReference type="InterPro" id="IPR000421">
    <property type="entry name" value="FA58C"/>
</dbReference>
<evidence type="ECO:0000259" key="2">
    <source>
        <dbReference type="PROSITE" id="PS50022"/>
    </source>
</evidence>
<dbReference type="InterPro" id="IPR049049">
    <property type="entry name" value="Beta-AFase-like_GH127_C"/>
</dbReference>
<dbReference type="AlphaFoldDB" id="A0AAU9CDZ7"/>
<dbReference type="Gene3D" id="1.50.10.20">
    <property type="match status" value="1"/>
</dbReference>
<gene>
    <name evidence="3" type="ORF">FUAX_04550</name>
</gene>
<dbReference type="PANTHER" id="PTHR43465">
    <property type="entry name" value="DUF1680 DOMAIN PROTEIN (AFU_ORTHOLOGUE AFUA_1G08910)"/>
    <property type="match status" value="1"/>
</dbReference>
<accession>A0AAU9CDZ7</accession>